<accession>A0ABX1CLP2</accession>
<dbReference type="EMBL" id="JAAVJH010000005">
    <property type="protein sequence ID" value="NJR78897.1"/>
    <property type="molecule type" value="Genomic_DNA"/>
</dbReference>
<reference evidence="2 3" key="1">
    <citation type="submission" date="2020-03" db="EMBL/GenBank/DDBJ databases">
        <authorList>
            <person name="Wang L."/>
            <person name="He N."/>
            <person name="Li Y."/>
            <person name="Fang Y."/>
            <person name="Zhang F."/>
        </authorList>
    </citation>
    <scope>NUCLEOTIDE SEQUENCE [LARGE SCALE GENOMIC DNA]</scope>
    <source>
        <strain evidence="2 3">36D10-4-7</strain>
    </source>
</reference>
<protein>
    <submittedName>
        <fullName evidence="2">DUF58 domain-containing protein</fullName>
    </submittedName>
</protein>
<dbReference type="SUPFAM" id="SSF53300">
    <property type="entry name" value="vWA-like"/>
    <property type="match status" value="1"/>
</dbReference>
<sequence>MTADPLPPGTRARLAGLRLVTRRASGAGGIGLHASRSRGAGLEFAQYRPYEPGDEPRQIDWKLYARADRFFVREAERESPVALWTLVDATASMAQADARAPDWTRWAAARAMAAALGELALAGGDRFGWVVLAQEGLELAQPAAGVRQRDRLRRELAALRGAGRFPAPDRLAPVFERIAARDLVVMLSDFFDPAAVATATRLADAGREVVAIQLLTVAERDFDFAGGHRFRDPETGEELLGDADALRADYLARFADARAALTAEWEAHGVRHATYVLDEPLDAPLRRLFA</sequence>
<dbReference type="Proteomes" id="UP000732399">
    <property type="component" value="Unassembled WGS sequence"/>
</dbReference>
<dbReference type="Gene3D" id="3.40.50.410">
    <property type="entry name" value="von Willebrand factor, type A domain"/>
    <property type="match status" value="1"/>
</dbReference>
<dbReference type="InterPro" id="IPR036465">
    <property type="entry name" value="vWFA_dom_sf"/>
</dbReference>
<comment type="caution">
    <text evidence="2">The sequence shown here is derived from an EMBL/GenBank/DDBJ whole genome shotgun (WGS) entry which is preliminary data.</text>
</comment>
<organism evidence="2 3">
    <name type="scientific">Sphingomonas corticis</name>
    <dbReference type="NCBI Taxonomy" id="2722791"/>
    <lineage>
        <taxon>Bacteria</taxon>
        <taxon>Pseudomonadati</taxon>
        <taxon>Pseudomonadota</taxon>
        <taxon>Alphaproteobacteria</taxon>
        <taxon>Sphingomonadales</taxon>
        <taxon>Sphingomonadaceae</taxon>
        <taxon>Sphingomonas</taxon>
    </lineage>
</organism>
<dbReference type="RefSeq" id="WP_168134431.1">
    <property type="nucleotide sequence ID" value="NZ_JAAVJH010000005.1"/>
</dbReference>
<evidence type="ECO:0000313" key="3">
    <source>
        <dbReference type="Proteomes" id="UP000732399"/>
    </source>
</evidence>
<keyword evidence="3" id="KW-1185">Reference proteome</keyword>
<dbReference type="InterPro" id="IPR002881">
    <property type="entry name" value="DUF58"/>
</dbReference>
<dbReference type="PANTHER" id="PTHR33608">
    <property type="entry name" value="BLL2464 PROTEIN"/>
    <property type="match status" value="1"/>
</dbReference>
<dbReference type="Pfam" id="PF01882">
    <property type="entry name" value="DUF58"/>
    <property type="match status" value="1"/>
</dbReference>
<gene>
    <name evidence="2" type="ORF">HBH26_09890</name>
</gene>
<dbReference type="PANTHER" id="PTHR33608:SF7">
    <property type="entry name" value="DUF58 DOMAIN-CONTAINING PROTEIN"/>
    <property type="match status" value="1"/>
</dbReference>
<feature type="domain" description="DUF58" evidence="1">
    <location>
        <begin position="46"/>
        <end position="259"/>
    </location>
</feature>
<name>A0ABX1CLP2_9SPHN</name>
<evidence type="ECO:0000259" key="1">
    <source>
        <dbReference type="Pfam" id="PF01882"/>
    </source>
</evidence>
<proteinExistence type="predicted"/>
<evidence type="ECO:0000313" key="2">
    <source>
        <dbReference type="EMBL" id="NJR78897.1"/>
    </source>
</evidence>